<evidence type="ECO:0000313" key="5">
    <source>
        <dbReference type="EMBL" id="CAC5424650.1"/>
    </source>
</evidence>
<dbReference type="PROSITE" id="PS50158">
    <property type="entry name" value="ZF_CCHC"/>
    <property type="match status" value="1"/>
</dbReference>
<dbReference type="Gene3D" id="3.10.10.10">
    <property type="entry name" value="HIV Type 1 Reverse Transcriptase, subunit A, domain 1"/>
    <property type="match status" value="1"/>
</dbReference>
<evidence type="ECO:0000259" key="3">
    <source>
        <dbReference type="PROSITE" id="PS50158"/>
    </source>
</evidence>
<dbReference type="OrthoDB" id="6135160at2759"/>
<keyword evidence="1" id="KW-0863">Zinc-finger</keyword>
<evidence type="ECO:0000313" key="6">
    <source>
        <dbReference type="Proteomes" id="UP000507470"/>
    </source>
</evidence>
<keyword evidence="1" id="KW-0862">Zinc</keyword>
<sequence length="595" mass="68007">MAEACGYRTEGVATQAIKTEAIPRPNTTTKSEMDDMKEQIKTLTSMVANITVQNNSQSNQTPNYRRQDYRQDYRQSLTHPPRQQNSRECYGCRGQGHIHRNCNWTGTGPANTSATCQLCSQQGHTAHYVPIDQSCPVVQNIDIVNSCVTPDLENCSDSCSNEHIEKVKDQFTLSDHLSEMQQTELASLLYKNIDLFVTDDNPNLGYTKLIEHTIHLKPDATGKHQKPYRLPPYKREILRHHLDKLLKQGIISPVSETEDLPITSPIVLVTKRSTSSDQHAPQNFRFCCDFRYLNSQTQEFKYTIPNLQELTESFSEMTPNYITSIDLSSGFFQMGITPESSRYTAFNTCFGTYKFLRLPMGLKTSPNTFQLLMDRVLHGLKFKSCLCYLDDVLICSESFDQHISDLGEVLGRFRDAGLKLGPKKCSFATQSCVFLGHLISKDGILPPADRVQAIQEYPAPRNVKELRRLIGLFNWFKKFIPNFSATISPLTRLLKKNQTFKWGKEQDIAFNDLKDRLVNSEMLSFPQFNMQFQAVQAIHVSTEEQQSEHSDPYDADTDEPQDGNQQFKIKRQRILHESSKSDTDIDIDKMVNEKF</sequence>
<accession>A0A6J8EW03</accession>
<organism evidence="5 6">
    <name type="scientific">Mytilus coruscus</name>
    <name type="common">Sea mussel</name>
    <dbReference type="NCBI Taxonomy" id="42192"/>
    <lineage>
        <taxon>Eukaryota</taxon>
        <taxon>Metazoa</taxon>
        <taxon>Spiralia</taxon>
        <taxon>Lophotrochozoa</taxon>
        <taxon>Mollusca</taxon>
        <taxon>Bivalvia</taxon>
        <taxon>Autobranchia</taxon>
        <taxon>Pteriomorphia</taxon>
        <taxon>Mytilida</taxon>
        <taxon>Mytiloidea</taxon>
        <taxon>Mytilidae</taxon>
        <taxon>Mytilinae</taxon>
        <taxon>Mytilus</taxon>
    </lineage>
</organism>
<keyword evidence="1" id="KW-0479">Metal-binding</keyword>
<dbReference type="InterPro" id="IPR036875">
    <property type="entry name" value="Znf_CCHC_sf"/>
</dbReference>
<feature type="domain" description="Reverse transcriptase" evidence="4">
    <location>
        <begin position="250"/>
        <end position="439"/>
    </location>
</feature>
<proteinExistence type="predicted"/>
<dbReference type="InterPro" id="IPR050951">
    <property type="entry name" value="Retrovirus_Pol_polyprotein"/>
</dbReference>
<dbReference type="PROSITE" id="PS50878">
    <property type="entry name" value="RT_POL"/>
    <property type="match status" value="1"/>
</dbReference>
<dbReference type="SUPFAM" id="SSF57756">
    <property type="entry name" value="Retrovirus zinc finger-like domains"/>
    <property type="match status" value="1"/>
</dbReference>
<dbReference type="GO" id="GO:0003676">
    <property type="term" value="F:nucleic acid binding"/>
    <property type="evidence" value="ECO:0007669"/>
    <property type="project" value="InterPro"/>
</dbReference>
<protein>
    <recommendedName>
        <fullName evidence="7">Reverse transcriptase domain-containing protein</fullName>
    </recommendedName>
</protein>
<dbReference type="EMBL" id="CACVKT020010049">
    <property type="protein sequence ID" value="CAC5424650.1"/>
    <property type="molecule type" value="Genomic_DNA"/>
</dbReference>
<dbReference type="InterPro" id="IPR043502">
    <property type="entry name" value="DNA/RNA_pol_sf"/>
</dbReference>
<feature type="domain" description="CCHC-type" evidence="3">
    <location>
        <begin position="89"/>
        <end position="102"/>
    </location>
</feature>
<evidence type="ECO:0008006" key="7">
    <source>
        <dbReference type="Google" id="ProtNLM"/>
    </source>
</evidence>
<dbReference type="InterPro" id="IPR043128">
    <property type="entry name" value="Rev_trsase/Diguanyl_cyclase"/>
</dbReference>
<dbReference type="GO" id="GO:0008270">
    <property type="term" value="F:zinc ion binding"/>
    <property type="evidence" value="ECO:0007669"/>
    <property type="project" value="UniProtKB-KW"/>
</dbReference>
<evidence type="ECO:0000259" key="4">
    <source>
        <dbReference type="PROSITE" id="PS50878"/>
    </source>
</evidence>
<feature type="compositionally biased region" description="Basic and acidic residues" evidence="2">
    <location>
        <begin position="574"/>
        <end position="595"/>
    </location>
</feature>
<dbReference type="AlphaFoldDB" id="A0A6J8EW03"/>
<dbReference type="Gene3D" id="4.10.60.10">
    <property type="entry name" value="Zinc finger, CCHC-type"/>
    <property type="match status" value="1"/>
</dbReference>
<dbReference type="InterPro" id="IPR001878">
    <property type="entry name" value="Znf_CCHC"/>
</dbReference>
<dbReference type="PANTHER" id="PTHR37984:SF5">
    <property type="entry name" value="PROTEIN NYNRIN-LIKE"/>
    <property type="match status" value="1"/>
</dbReference>
<reference evidence="5 6" key="1">
    <citation type="submission" date="2020-06" db="EMBL/GenBank/DDBJ databases">
        <authorList>
            <person name="Li R."/>
            <person name="Bekaert M."/>
        </authorList>
    </citation>
    <scope>NUCLEOTIDE SEQUENCE [LARGE SCALE GENOMIC DNA]</scope>
    <source>
        <strain evidence="6">wild</strain>
    </source>
</reference>
<dbReference type="SUPFAM" id="SSF56672">
    <property type="entry name" value="DNA/RNA polymerases"/>
    <property type="match status" value="1"/>
</dbReference>
<evidence type="ECO:0000256" key="1">
    <source>
        <dbReference type="PROSITE-ProRule" id="PRU00047"/>
    </source>
</evidence>
<dbReference type="CDD" id="cd01647">
    <property type="entry name" value="RT_LTR"/>
    <property type="match status" value="1"/>
</dbReference>
<name>A0A6J8EW03_MYTCO</name>
<feature type="region of interest" description="Disordered" evidence="2">
    <location>
        <begin position="541"/>
        <end position="595"/>
    </location>
</feature>
<dbReference type="FunFam" id="3.30.70.270:FF:000020">
    <property type="entry name" value="Transposon Tf2-6 polyprotein-like Protein"/>
    <property type="match status" value="1"/>
</dbReference>
<evidence type="ECO:0000256" key="2">
    <source>
        <dbReference type="SAM" id="MobiDB-lite"/>
    </source>
</evidence>
<dbReference type="Gene3D" id="3.30.70.270">
    <property type="match status" value="2"/>
</dbReference>
<dbReference type="InterPro" id="IPR000477">
    <property type="entry name" value="RT_dom"/>
</dbReference>
<dbReference type="Proteomes" id="UP000507470">
    <property type="component" value="Unassembled WGS sequence"/>
</dbReference>
<keyword evidence="6" id="KW-1185">Reference proteome</keyword>
<gene>
    <name evidence="5" type="ORF">MCOR_56538</name>
</gene>
<dbReference type="PANTHER" id="PTHR37984">
    <property type="entry name" value="PROTEIN CBG26694"/>
    <property type="match status" value="1"/>
</dbReference>
<dbReference type="Pfam" id="PF00078">
    <property type="entry name" value="RVT_1"/>
    <property type="match status" value="1"/>
</dbReference>